<dbReference type="GO" id="GO:0006508">
    <property type="term" value="P:proteolysis"/>
    <property type="evidence" value="ECO:0007669"/>
    <property type="project" value="InterPro"/>
</dbReference>
<dbReference type="InterPro" id="IPR009003">
    <property type="entry name" value="Peptidase_S1_PA"/>
</dbReference>
<sequence length="157" mass="17920">MRSVLLSIACNFFEYVSRRKYVQICSGAQISPRHILTAAHCVVDYSKQKYYEVCKTQDEYKNRNLRDFHRFYIYVGSGCTHPARCHRRHRPAKVSLHEHWGKCDGSLDLAIVELDRDTEPPKTFISMPTVNAKLAKRLKAAGIGADSELKALFITSG</sequence>
<dbReference type="PROSITE" id="PS00134">
    <property type="entry name" value="TRYPSIN_HIS"/>
    <property type="match status" value="1"/>
</dbReference>
<dbReference type="Gene3D" id="2.40.10.10">
    <property type="entry name" value="Trypsin-like serine proteases"/>
    <property type="match status" value="1"/>
</dbReference>
<comment type="caution">
    <text evidence="2">The sequence shown here is derived from an EMBL/GenBank/DDBJ whole genome shotgun (WGS) entry which is preliminary data.</text>
</comment>
<feature type="domain" description="Peptidase S1" evidence="1">
    <location>
        <begin position="22"/>
        <end position="147"/>
    </location>
</feature>
<name>A0A368H5F3_ANCCA</name>
<dbReference type="Proteomes" id="UP000252519">
    <property type="component" value="Unassembled WGS sequence"/>
</dbReference>
<keyword evidence="3" id="KW-1185">Reference proteome</keyword>
<evidence type="ECO:0000313" key="3">
    <source>
        <dbReference type="Proteomes" id="UP000252519"/>
    </source>
</evidence>
<dbReference type="STRING" id="29170.A0A368H5F3"/>
<dbReference type="GO" id="GO:0004252">
    <property type="term" value="F:serine-type endopeptidase activity"/>
    <property type="evidence" value="ECO:0007669"/>
    <property type="project" value="InterPro"/>
</dbReference>
<protein>
    <recommendedName>
        <fullName evidence="1">Peptidase S1 domain-containing protein</fullName>
    </recommendedName>
</protein>
<dbReference type="InterPro" id="IPR018114">
    <property type="entry name" value="TRYPSIN_HIS"/>
</dbReference>
<evidence type="ECO:0000313" key="2">
    <source>
        <dbReference type="EMBL" id="RCN50505.1"/>
    </source>
</evidence>
<evidence type="ECO:0000259" key="1">
    <source>
        <dbReference type="Pfam" id="PF00089"/>
    </source>
</evidence>
<dbReference type="SUPFAM" id="SSF50494">
    <property type="entry name" value="Trypsin-like serine proteases"/>
    <property type="match status" value="1"/>
</dbReference>
<dbReference type="OrthoDB" id="5865181at2759"/>
<proteinExistence type="predicted"/>
<dbReference type="InterPro" id="IPR001254">
    <property type="entry name" value="Trypsin_dom"/>
</dbReference>
<dbReference type="AlphaFoldDB" id="A0A368H5F3"/>
<accession>A0A368H5F3</accession>
<dbReference type="Pfam" id="PF00089">
    <property type="entry name" value="Trypsin"/>
    <property type="match status" value="1"/>
</dbReference>
<dbReference type="EMBL" id="JOJR01000022">
    <property type="protein sequence ID" value="RCN50505.1"/>
    <property type="molecule type" value="Genomic_DNA"/>
</dbReference>
<organism evidence="2 3">
    <name type="scientific">Ancylostoma caninum</name>
    <name type="common">Dog hookworm</name>
    <dbReference type="NCBI Taxonomy" id="29170"/>
    <lineage>
        <taxon>Eukaryota</taxon>
        <taxon>Metazoa</taxon>
        <taxon>Ecdysozoa</taxon>
        <taxon>Nematoda</taxon>
        <taxon>Chromadorea</taxon>
        <taxon>Rhabditida</taxon>
        <taxon>Rhabditina</taxon>
        <taxon>Rhabditomorpha</taxon>
        <taxon>Strongyloidea</taxon>
        <taxon>Ancylostomatidae</taxon>
        <taxon>Ancylostomatinae</taxon>
        <taxon>Ancylostoma</taxon>
    </lineage>
</organism>
<dbReference type="InterPro" id="IPR043504">
    <property type="entry name" value="Peptidase_S1_PA_chymotrypsin"/>
</dbReference>
<gene>
    <name evidence="2" type="ORF">ANCCAN_03359</name>
</gene>
<reference evidence="2 3" key="1">
    <citation type="submission" date="2014-10" db="EMBL/GenBank/DDBJ databases">
        <title>Draft genome of the hookworm Ancylostoma caninum.</title>
        <authorList>
            <person name="Mitreva M."/>
        </authorList>
    </citation>
    <scope>NUCLEOTIDE SEQUENCE [LARGE SCALE GENOMIC DNA]</scope>
    <source>
        <strain evidence="2 3">Baltimore</strain>
    </source>
</reference>